<dbReference type="InterPro" id="IPR001109">
    <property type="entry name" value="Hydrogenase_HupF/HypC"/>
</dbReference>
<dbReference type="PANTHER" id="PTHR35177:SF2">
    <property type="entry name" value="HYDROGENASE MATURATION FACTOR HYBG"/>
    <property type="match status" value="1"/>
</dbReference>
<dbReference type="PaxDb" id="289377-HL41_05145"/>
<dbReference type="Gene3D" id="2.30.30.140">
    <property type="match status" value="1"/>
</dbReference>
<evidence type="ECO:0000256" key="1">
    <source>
        <dbReference type="ARBA" id="ARBA00006018"/>
    </source>
</evidence>
<organism evidence="2 3">
    <name type="scientific">Thermodesulfobacterium commune DSM 2178</name>
    <dbReference type="NCBI Taxonomy" id="289377"/>
    <lineage>
        <taxon>Bacteria</taxon>
        <taxon>Pseudomonadati</taxon>
        <taxon>Thermodesulfobacteriota</taxon>
        <taxon>Thermodesulfobacteria</taxon>
        <taxon>Thermodesulfobacteriales</taxon>
        <taxon>Thermodesulfobacteriaceae</taxon>
        <taxon>Thermodesulfobacterium</taxon>
    </lineage>
</organism>
<dbReference type="EMBL" id="CP008796">
    <property type="protein sequence ID" value="AIH04188.1"/>
    <property type="molecule type" value="Genomic_DNA"/>
</dbReference>
<dbReference type="GO" id="GO:1902670">
    <property type="term" value="F:carbon dioxide binding"/>
    <property type="evidence" value="ECO:0007669"/>
    <property type="project" value="TreeGrafter"/>
</dbReference>
<keyword evidence="3" id="KW-1185">Reference proteome</keyword>
<dbReference type="SUPFAM" id="SSF159127">
    <property type="entry name" value="HupF/HypC-like"/>
    <property type="match status" value="1"/>
</dbReference>
<dbReference type="Proteomes" id="UP000028481">
    <property type="component" value="Chromosome"/>
</dbReference>
<dbReference type="KEGG" id="tcm:HL41_05145"/>
<accession>A0A075WUT4</accession>
<gene>
    <name evidence="2" type="ORF">HL41_05145</name>
</gene>
<dbReference type="AlphaFoldDB" id="A0A075WUT4"/>
<dbReference type="GO" id="GO:0051604">
    <property type="term" value="P:protein maturation"/>
    <property type="evidence" value="ECO:0007669"/>
    <property type="project" value="TreeGrafter"/>
</dbReference>
<name>A0A075WUT4_9BACT</name>
<dbReference type="OrthoDB" id="9806017at2"/>
<dbReference type="RefSeq" id="WP_038060732.1">
    <property type="nucleotide sequence ID" value="NZ_CP008796.1"/>
</dbReference>
<sequence>MCLAYPYKIVEVKDEWTAVAEVQGVKTEVALHLLPEKVKEGDWVLVHVGFAIKKLSEEEAQESLRYWDEILRLTQPNVE</sequence>
<dbReference type="PANTHER" id="PTHR35177">
    <property type="entry name" value="HYDROGENASE MATURATION FACTOR HYBG"/>
    <property type="match status" value="1"/>
</dbReference>
<dbReference type="Pfam" id="PF01455">
    <property type="entry name" value="HupF_HypC"/>
    <property type="match status" value="1"/>
</dbReference>
<dbReference type="NCBIfam" id="TIGR00074">
    <property type="entry name" value="hypC_hupF"/>
    <property type="match status" value="1"/>
</dbReference>
<dbReference type="STRING" id="289377.HL41_05145"/>
<dbReference type="FunFam" id="2.30.30.140:FF:000022">
    <property type="entry name" value="Hydrogenase assembly chaperone HybG"/>
    <property type="match status" value="1"/>
</dbReference>
<reference evidence="2 3" key="1">
    <citation type="journal article" date="2015" name="Genome Announc.">
        <title>Genome Sequence of a Sulfate-Reducing Thermophilic Bacterium, Thermodesulfobacterium commune DSM 2178T (Phylum Thermodesulfobacteria).</title>
        <authorList>
            <person name="Bhatnagar S."/>
            <person name="Badger J.H."/>
            <person name="Madupu R."/>
            <person name="Khouri H.M."/>
            <person name="O'Connor E.M."/>
            <person name="Robb F.T."/>
            <person name="Ward N.L."/>
            <person name="Eisen J.A."/>
        </authorList>
    </citation>
    <scope>NUCLEOTIDE SEQUENCE [LARGE SCALE GENOMIC DNA]</scope>
    <source>
        <strain evidence="2 3">DSM 2178</strain>
    </source>
</reference>
<dbReference type="GO" id="GO:0005506">
    <property type="term" value="F:iron ion binding"/>
    <property type="evidence" value="ECO:0007669"/>
    <property type="project" value="TreeGrafter"/>
</dbReference>
<dbReference type="PRINTS" id="PR00445">
    <property type="entry name" value="HUPFHYPC"/>
</dbReference>
<evidence type="ECO:0000313" key="3">
    <source>
        <dbReference type="Proteomes" id="UP000028481"/>
    </source>
</evidence>
<dbReference type="HOGENOM" id="CLU_159381_2_2_0"/>
<proteinExistence type="inferred from homology"/>
<evidence type="ECO:0000313" key="2">
    <source>
        <dbReference type="EMBL" id="AIH04188.1"/>
    </source>
</evidence>
<dbReference type="eggNOG" id="COG0298">
    <property type="taxonomic scope" value="Bacteria"/>
</dbReference>
<protein>
    <submittedName>
        <fullName evidence="2">Hydrogenase assembly protein HupF</fullName>
    </submittedName>
</protein>
<comment type="similarity">
    <text evidence="1">Belongs to the HupF/HypC family.</text>
</comment>